<dbReference type="Proteomes" id="UP000604046">
    <property type="component" value="Unassembled WGS sequence"/>
</dbReference>
<protein>
    <submittedName>
        <fullName evidence="3">REXO2 protein</fullName>
    </submittedName>
</protein>
<organism evidence="3 4">
    <name type="scientific">Symbiodinium natans</name>
    <dbReference type="NCBI Taxonomy" id="878477"/>
    <lineage>
        <taxon>Eukaryota</taxon>
        <taxon>Sar</taxon>
        <taxon>Alveolata</taxon>
        <taxon>Dinophyceae</taxon>
        <taxon>Suessiales</taxon>
        <taxon>Symbiodiniaceae</taxon>
        <taxon>Symbiodinium</taxon>
    </lineage>
</organism>
<dbReference type="EMBL" id="CAJNDS010002580">
    <property type="protein sequence ID" value="CAE7533368.1"/>
    <property type="molecule type" value="Genomic_DNA"/>
</dbReference>
<evidence type="ECO:0000313" key="3">
    <source>
        <dbReference type="EMBL" id="CAE7533368.1"/>
    </source>
</evidence>
<reference evidence="3" key="1">
    <citation type="submission" date="2021-02" db="EMBL/GenBank/DDBJ databases">
        <authorList>
            <person name="Dougan E. K."/>
            <person name="Rhodes N."/>
            <person name="Thang M."/>
            <person name="Chan C."/>
        </authorList>
    </citation>
    <scope>NUCLEOTIDE SEQUENCE</scope>
</reference>
<name>A0A812TRI9_9DINO</name>
<feature type="region of interest" description="Disordered" evidence="2">
    <location>
        <begin position="37"/>
        <end position="62"/>
    </location>
</feature>
<keyword evidence="1" id="KW-0175">Coiled coil</keyword>
<accession>A0A812TRI9</accession>
<evidence type="ECO:0000313" key="4">
    <source>
        <dbReference type="Proteomes" id="UP000604046"/>
    </source>
</evidence>
<evidence type="ECO:0000256" key="2">
    <source>
        <dbReference type="SAM" id="MobiDB-lite"/>
    </source>
</evidence>
<sequence>MFAFPTGADLLDFEEAREPPSASTYFEDCSARQVATRRWTRRGGAEEHPSTSQAAGLARNEPEPVLSAGRSWMEVVKDNAAVEWLKAFMSKYRTLELPSPPHQAGFSSSARVRDLLFPEENVGESLQRFMSCLEKRWEETQGTEKAAAMPVQGLRDLPRPSSQPPEESRGISSVRTSQKKIRCRSAGGEDAPTEEIAAAVARARRRALEQRRRQAQTEEAEARAWRRERYGKRDERLARFILEEQKVKSAKPDARAAKKVRE</sequence>
<evidence type="ECO:0000256" key="1">
    <source>
        <dbReference type="SAM" id="Coils"/>
    </source>
</evidence>
<dbReference type="AlphaFoldDB" id="A0A812TRI9"/>
<gene>
    <name evidence="3" type="primary">REXO2</name>
    <name evidence="3" type="ORF">SNAT2548_LOCUS29888</name>
</gene>
<feature type="coiled-coil region" evidence="1">
    <location>
        <begin position="198"/>
        <end position="228"/>
    </location>
</feature>
<keyword evidence="4" id="KW-1185">Reference proteome</keyword>
<proteinExistence type="predicted"/>
<comment type="caution">
    <text evidence="3">The sequence shown here is derived from an EMBL/GenBank/DDBJ whole genome shotgun (WGS) entry which is preliminary data.</text>
</comment>
<feature type="region of interest" description="Disordered" evidence="2">
    <location>
        <begin position="140"/>
        <end position="194"/>
    </location>
</feature>
<dbReference type="OrthoDB" id="443671at2759"/>